<evidence type="ECO:0000256" key="1">
    <source>
        <dbReference type="ARBA" id="ARBA00022741"/>
    </source>
</evidence>
<dbReference type="PANTHER" id="PTHR23077">
    <property type="entry name" value="AAA-FAMILY ATPASE"/>
    <property type="match status" value="1"/>
</dbReference>
<dbReference type="Pfam" id="PF00004">
    <property type="entry name" value="AAA"/>
    <property type="match status" value="2"/>
</dbReference>
<evidence type="ECO:0000313" key="6">
    <source>
        <dbReference type="Proteomes" id="UP000679690"/>
    </source>
</evidence>
<dbReference type="Pfam" id="PF17862">
    <property type="entry name" value="AAA_lid_3"/>
    <property type="match status" value="1"/>
</dbReference>
<organism evidence="5 6">
    <name type="scientific">Actinoplanes flavus</name>
    <dbReference type="NCBI Taxonomy" id="2820290"/>
    <lineage>
        <taxon>Bacteria</taxon>
        <taxon>Bacillati</taxon>
        <taxon>Actinomycetota</taxon>
        <taxon>Actinomycetes</taxon>
        <taxon>Micromonosporales</taxon>
        <taxon>Micromonosporaceae</taxon>
        <taxon>Actinoplanes</taxon>
    </lineage>
</organism>
<accession>A0ABS3UL74</accession>
<dbReference type="Proteomes" id="UP000679690">
    <property type="component" value="Unassembled WGS sequence"/>
</dbReference>
<evidence type="ECO:0000256" key="2">
    <source>
        <dbReference type="ARBA" id="ARBA00022840"/>
    </source>
</evidence>
<keyword evidence="1 3" id="KW-0547">Nucleotide-binding</keyword>
<keyword evidence="6" id="KW-1185">Reference proteome</keyword>
<dbReference type="InterPro" id="IPR003960">
    <property type="entry name" value="ATPase_AAA_CS"/>
</dbReference>
<dbReference type="PROSITE" id="PS00674">
    <property type="entry name" value="AAA"/>
    <property type="match status" value="1"/>
</dbReference>
<protein>
    <submittedName>
        <fullName evidence="5">AAA family ATPase</fullName>
    </submittedName>
</protein>
<gene>
    <name evidence="5" type="ORF">J5X75_18650</name>
</gene>
<dbReference type="Gene3D" id="1.10.8.60">
    <property type="match status" value="2"/>
</dbReference>
<proteinExistence type="inferred from homology"/>
<dbReference type="Gene3D" id="3.40.50.300">
    <property type="entry name" value="P-loop containing nucleotide triphosphate hydrolases"/>
    <property type="match status" value="2"/>
</dbReference>
<reference evidence="5 6" key="1">
    <citation type="submission" date="2021-03" db="EMBL/GenBank/DDBJ databases">
        <title>Actinoplanes flavus sp. nov., a novel actinomycete isolated from Coconut Palm rhizosphere soil.</title>
        <authorList>
            <person name="Luo X."/>
        </authorList>
    </citation>
    <scope>NUCLEOTIDE SEQUENCE [LARGE SCALE GENOMIC DNA]</scope>
    <source>
        <strain evidence="5 6">NEAU-H7</strain>
    </source>
</reference>
<dbReference type="SMART" id="SM00382">
    <property type="entry name" value="AAA"/>
    <property type="match status" value="2"/>
</dbReference>
<feature type="domain" description="AAA+ ATPase" evidence="4">
    <location>
        <begin position="235"/>
        <end position="371"/>
    </location>
</feature>
<feature type="domain" description="AAA+ ATPase" evidence="4">
    <location>
        <begin position="502"/>
        <end position="633"/>
    </location>
</feature>
<dbReference type="InterPro" id="IPR003593">
    <property type="entry name" value="AAA+_ATPase"/>
</dbReference>
<comment type="similarity">
    <text evidence="3">Belongs to the AAA ATPase family.</text>
</comment>
<dbReference type="EMBL" id="JAGFNS010000011">
    <property type="protein sequence ID" value="MBO3739538.1"/>
    <property type="molecule type" value="Genomic_DNA"/>
</dbReference>
<dbReference type="InterPro" id="IPR003959">
    <property type="entry name" value="ATPase_AAA_core"/>
</dbReference>
<dbReference type="PANTHER" id="PTHR23077:SF171">
    <property type="entry name" value="NUCLEAR VALOSIN-CONTAINING PROTEIN-LIKE"/>
    <property type="match status" value="1"/>
</dbReference>
<evidence type="ECO:0000259" key="4">
    <source>
        <dbReference type="SMART" id="SM00382"/>
    </source>
</evidence>
<evidence type="ECO:0000256" key="3">
    <source>
        <dbReference type="RuleBase" id="RU003651"/>
    </source>
</evidence>
<sequence>MRVAEPGVVLTAVPEEPRHRGMHLAVVASDVAPRLGVSDRPDDRAPRYVRLVNPSTGAAGYARLHTGEHLAPGIVAVQGYILDNAGIVAGDSVRVERWDPERDARPATEVTLARVAGLPAGRVQAGGVRVRLTDSGLTFLPGHRFSLPAGGADLTFEVIAADPPGVPVRCTPETVLTLQDAIGPDTADRTTGRPEAGEDVFADIGGLDAAIRRITELVIWPAEQPELFTRLGIGAARGIILHGPPGTGKTLLARAVAKRMGAHFFLINGPEVMSKFYGEAERRLREVFAEAAEKQPSVVFIDELDSIAPSRDRVSGDLEVRLVSQLLTLLDGLHGRGQVVVIGATNRPAAIDPALRRPGRFDHEVEIAAPDQAGRRDILRVHSRGTPLAAGVDLDDLAERTVGFVGADLASLVQEAAFAAARRLMRTGLDPASLSRAEVGPDDFAEGLRTVQPSAFRELRPALTGPDWDDLTGLETAKQALLQLVDWPLTRRDRLAGLGVARPGALLLTGPPLGGKTSLVGALARRMSATLLRLPAIELLTPWAGEAERMIRDTFVKARQTSPSIVLIDDLDRLTAGDPDLVRRLLAQVDNEMTQLTYATAASVIVTARTGGLPPAVRHDPLFSDAVELGLPSATEIRTVVQHRLAPYLDGEVTADELAAELRDRSIGEALRVCDDALTGALWDEPDHPVVRKRHLITALDRATHTRNTSPEEDELSV</sequence>
<name>A0ABS3UL74_9ACTN</name>
<evidence type="ECO:0000313" key="5">
    <source>
        <dbReference type="EMBL" id="MBO3739538.1"/>
    </source>
</evidence>
<dbReference type="SUPFAM" id="SSF52540">
    <property type="entry name" value="P-loop containing nucleoside triphosphate hydrolases"/>
    <property type="match status" value="2"/>
</dbReference>
<comment type="caution">
    <text evidence="5">The sequence shown here is derived from an EMBL/GenBank/DDBJ whole genome shotgun (WGS) entry which is preliminary data.</text>
</comment>
<dbReference type="InterPro" id="IPR041569">
    <property type="entry name" value="AAA_lid_3"/>
</dbReference>
<dbReference type="InterPro" id="IPR027417">
    <property type="entry name" value="P-loop_NTPase"/>
</dbReference>
<dbReference type="InterPro" id="IPR050168">
    <property type="entry name" value="AAA_ATPase_domain"/>
</dbReference>
<keyword evidence="2 3" id="KW-0067">ATP-binding</keyword>